<evidence type="ECO:0000313" key="11">
    <source>
        <dbReference type="EMBL" id="SJZ36983.1"/>
    </source>
</evidence>
<dbReference type="OrthoDB" id="9811841at2"/>
<comment type="catalytic activity">
    <reaction evidence="1 10">
        <text>Transfers a segment of a (1-&gt;4)-alpha-D-glucan to a new position in an acceptor, which may be glucose or a (1-&gt;4)-alpha-D-glucan.</text>
        <dbReference type="EC" id="2.4.1.25"/>
    </reaction>
</comment>
<keyword evidence="6 10" id="KW-0808">Transferase</keyword>
<evidence type="ECO:0000256" key="6">
    <source>
        <dbReference type="ARBA" id="ARBA00022679"/>
    </source>
</evidence>
<evidence type="ECO:0000256" key="5">
    <source>
        <dbReference type="ARBA" id="ARBA00022676"/>
    </source>
</evidence>
<dbReference type="GO" id="GO:0005975">
    <property type="term" value="P:carbohydrate metabolic process"/>
    <property type="evidence" value="ECO:0007669"/>
    <property type="project" value="InterPro"/>
</dbReference>
<dbReference type="NCBIfam" id="NF011079">
    <property type="entry name" value="PRK14508.1-2"/>
    <property type="match status" value="1"/>
</dbReference>
<organism evidence="11 12">
    <name type="scientific">Selenihalanaerobacter shriftii</name>
    <dbReference type="NCBI Taxonomy" id="142842"/>
    <lineage>
        <taxon>Bacteria</taxon>
        <taxon>Bacillati</taxon>
        <taxon>Bacillota</taxon>
        <taxon>Clostridia</taxon>
        <taxon>Halanaerobiales</taxon>
        <taxon>Halobacteroidaceae</taxon>
        <taxon>Selenihalanaerobacter</taxon>
    </lineage>
</organism>
<evidence type="ECO:0000256" key="9">
    <source>
        <dbReference type="ARBA" id="ARBA00031501"/>
    </source>
</evidence>
<proteinExistence type="inferred from homology"/>
<keyword evidence="5 10" id="KW-0328">Glycosyltransferase</keyword>
<accession>A0A1T4K3Q2</accession>
<keyword evidence="12" id="KW-1185">Reference proteome</keyword>
<sequence length="495" mass="57401">MNFERKSGILLHPTSLPGNYGIGSLGDEAYKFIDFLIVTEQKLWQVFPLGPTGYGDSPYQSFSAFAGNPLLISLDKLKEEELLTEEDLNVDVDLPKDHVDYGKVINFKFPLLEKAFHEFNSSTSHLERNKFDRFCKKNSEWLDNYALFMALKEYFGGKPWTEWDDDIKFRKDSAVDKYKVELSGRIQFQKFVQYTFFKQWYQLKSYANQNCINIIGDMPIFVAFDSADVWANPEIFELDREGNPINVAGVPPDYFSKTGQLWGNPLYDWNKLKDRGYKWWIDRFNAMLDLVDVVRLDHFRGFAAYWAVPYGEDTAVNGEWVEGPGEDFFKTIEDELGELPIIAEDLGVITPDVEKLRDDFEFPGMNILQFAFDSQEDNEYLPHNYSRNSVVYTGTHDNDTILGWYQKASSEVQNYTQEYLNANSNEICWDFLGAAWSSVATFAIAPLQDVLCLDSEARMNTPGQAVGNWQWRYREDMLTDDVVNNLKKLTQLYYR</sequence>
<protein>
    <recommendedName>
        <fullName evidence="4 10">4-alpha-glucanotransferase</fullName>
        <ecNumber evidence="3 10">2.4.1.25</ecNumber>
    </recommendedName>
    <alternativeName>
        <fullName evidence="8 10">Amylomaltase</fullName>
    </alternativeName>
    <alternativeName>
        <fullName evidence="9 10">Disproportionating enzyme</fullName>
    </alternativeName>
</protein>
<dbReference type="NCBIfam" id="NF011080">
    <property type="entry name" value="PRK14508.1-3"/>
    <property type="match status" value="1"/>
</dbReference>
<dbReference type="Pfam" id="PF02446">
    <property type="entry name" value="Glyco_hydro_77"/>
    <property type="match status" value="1"/>
</dbReference>
<dbReference type="Gene3D" id="3.20.20.80">
    <property type="entry name" value="Glycosidases"/>
    <property type="match status" value="1"/>
</dbReference>
<dbReference type="PANTHER" id="PTHR32438:SF5">
    <property type="entry name" value="4-ALPHA-GLUCANOTRANSFERASE DPE1, CHLOROPLASTIC_AMYLOPLASTIC"/>
    <property type="match status" value="1"/>
</dbReference>
<evidence type="ECO:0000256" key="3">
    <source>
        <dbReference type="ARBA" id="ARBA00012560"/>
    </source>
</evidence>
<evidence type="ECO:0000256" key="8">
    <source>
        <dbReference type="ARBA" id="ARBA00031423"/>
    </source>
</evidence>
<dbReference type="InterPro" id="IPR017853">
    <property type="entry name" value="GH"/>
</dbReference>
<keyword evidence="7 10" id="KW-0119">Carbohydrate metabolism</keyword>
<name>A0A1T4K3Q2_9FIRM</name>
<evidence type="ECO:0000256" key="4">
    <source>
        <dbReference type="ARBA" id="ARBA00020295"/>
    </source>
</evidence>
<dbReference type="EMBL" id="FUWM01000005">
    <property type="protein sequence ID" value="SJZ36983.1"/>
    <property type="molecule type" value="Genomic_DNA"/>
</dbReference>
<gene>
    <name evidence="11" type="ORF">SAMN02745118_00586</name>
</gene>
<dbReference type="GO" id="GO:0004134">
    <property type="term" value="F:4-alpha-glucanotransferase activity"/>
    <property type="evidence" value="ECO:0007669"/>
    <property type="project" value="UniProtKB-EC"/>
</dbReference>
<dbReference type="SUPFAM" id="SSF51445">
    <property type="entry name" value="(Trans)glycosidases"/>
    <property type="match status" value="1"/>
</dbReference>
<evidence type="ECO:0000256" key="10">
    <source>
        <dbReference type="RuleBase" id="RU361207"/>
    </source>
</evidence>
<dbReference type="NCBIfam" id="TIGR00217">
    <property type="entry name" value="malQ"/>
    <property type="match status" value="1"/>
</dbReference>
<dbReference type="RefSeq" id="WP_078809092.1">
    <property type="nucleotide sequence ID" value="NZ_FUWM01000005.1"/>
</dbReference>
<reference evidence="12" key="1">
    <citation type="submission" date="2017-02" db="EMBL/GenBank/DDBJ databases">
        <authorList>
            <person name="Varghese N."/>
            <person name="Submissions S."/>
        </authorList>
    </citation>
    <scope>NUCLEOTIDE SEQUENCE [LARGE SCALE GENOMIC DNA]</scope>
    <source>
        <strain evidence="12">ATCC BAA-73</strain>
    </source>
</reference>
<dbReference type="STRING" id="142842.SAMN02745118_00586"/>
<dbReference type="Proteomes" id="UP000190625">
    <property type="component" value="Unassembled WGS sequence"/>
</dbReference>
<dbReference type="EC" id="2.4.1.25" evidence="3 10"/>
<evidence type="ECO:0000256" key="2">
    <source>
        <dbReference type="ARBA" id="ARBA00005684"/>
    </source>
</evidence>
<dbReference type="InterPro" id="IPR003385">
    <property type="entry name" value="Glyco_hydro_77"/>
</dbReference>
<evidence type="ECO:0000256" key="1">
    <source>
        <dbReference type="ARBA" id="ARBA00000439"/>
    </source>
</evidence>
<comment type="similarity">
    <text evidence="2 10">Belongs to the disproportionating enzyme family.</text>
</comment>
<evidence type="ECO:0000256" key="7">
    <source>
        <dbReference type="ARBA" id="ARBA00023277"/>
    </source>
</evidence>
<evidence type="ECO:0000313" key="12">
    <source>
        <dbReference type="Proteomes" id="UP000190625"/>
    </source>
</evidence>
<dbReference type="AlphaFoldDB" id="A0A1T4K3Q2"/>
<dbReference type="PANTHER" id="PTHR32438">
    <property type="entry name" value="4-ALPHA-GLUCANOTRANSFERASE DPE1, CHLOROPLASTIC/AMYLOPLASTIC"/>
    <property type="match status" value="1"/>
</dbReference>